<organism evidence="1 2">
    <name type="scientific">Sphaerodactylus townsendi</name>
    <dbReference type="NCBI Taxonomy" id="933632"/>
    <lineage>
        <taxon>Eukaryota</taxon>
        <taxon>Metazoa</taxon>
        <taxon>Chordata</taxon>
        <taxon>Craniata</taxon>
        <taxon>Vertebrata</taxon>
        <taxon>Euteleostomi</taxon>
        <taxon>Lepidosauria</taxon>
        <taxon>Squamata</taxon>
        <taxon>Bifurcata</taxon>
        <taxon>Gekkota</taxon>
        <taxon>Sphaerodactylidae</taxon>
        <taxon>Sphaerodactylus</taxon>
    </lineage>
</organism>
<gene>
    <name evidence="1" type="primary">NCBP3</name>
    <name evidence="1" type="ORF">K3G42_008094</name>
</gene>
<comment type="caution">
    <text evidence="1">The sequence shown here is derived from an EMBL/GenBank/DDBJ whole genome shotgun (WGS) entry which is preliminary data.</text>
</comment>
<name>A0ACB8EDW8_9SAUR</name>
<evidence type="ECO:0000313" key="2">
    <source>
        <dbReference type="Proteomes" id="UP000827872"/>
    </source>
</evidence>
<accession>A0ACB8EDW8</accession>
<proteinExistence type="predicted"/>
<evidence type="ECO:0000313" key="1">
    <source>
        <dbReference type="EMBL" id="KAH7990538.1"/>
    </source>
</evidence>
<reference evidence="1" key="1">
    <citation type="submission" date="2021-08" db="EMBL/GenBank/DDBJ databases">
        <title>The first chromosome-level gecko genome reveals the dynamic sex chromosomes of Neotropical dwarf geckos (Sphaerodactylidae: Sphaerodactylus).</title>
        <authorList>
            <person name="Pinto B.J."/>
            <person name="Keating S.E."/>
            <person name="Gamble T."/>
        </authorList>
    </citation>
    <scope>NUCLEOTIDE SEQUENCE</scope>
    <source>
        <strain evidence="1">TG3544</strain>
    </source>
</reference>
<keyword evidence="2" id="KW-1185">Reference proteome</keyword>
<sequence length="170" mass="19038">MPRQARSREAEGGTDARTGPRWRGGTLWIRQAPEAKKDVRQRLGKRPHSPEPKQLSGTSVSHREPISDVHSRLGIPKQDVKGLYSDTREKKSANLWTRLGSASKMPEKTPDKAEKSATSPEEDDSELQRAWGALIKEKEQSRQKKSRLDNLPSLQIEISRESSSGSDTES</sequence>
<protein>
    <submittedName>
        <fullName evidence="1">Nuclear cap-binding protein subunit 3</fullName>
    </submittedName>
</protein>
<dbReference type="Proteomes" id="UP000827872">
    <property type="component" value="Linkage Group LG16"/>
</dbReference>
<dbReference type="EMBL" id="CM037629">
    <property type="protein sequence ID" value="KAH7990538.1"/>
    <property type="molecule type" value="Genomic_DNA"/>
</dbReference>